<dbReference type="AlphaFoldDB" id="A0A7T7FA13"/>
<dbReference type="Proteomes" id="UP000429232">
    <property type="component" value="Chromosome"/>
</dbReference>
<gene>
    <name evidence="2" type="ORF">GO620_014750</name>
</gene>
<dbReference type="Pfam" id="PF00535">
    <property type="entry name" value="Glycos_transf_2"/>
    <property type="match status" value="1"/>
</dbReference>
<dbReference type="Gene3D" id="3.90.550.10">
    <property type="entry name" value="Spore Coat Polysaccharide Biosynthesis Protein SpsA, Chain A"/>
    <property type="match status" value="1"/>
</dbReference>
<proteinExistence type="predicted"/>
<dbReference type="RefSeq" id="WP_200230257.1">
    <property type="nucleotide sequence ID" value="NZ_CP066775.1"/>
</dbReference>
<sequence>MSTYNGARFLREQIDSVLGQTYRYIELVITDDGSTDGTIDIINDYVKGDTRVKLYQNPQNLGFVRNFEKAIYLCTGDYIALCDQDDIWEPDKLQQLVNNIGDNILIYHDSQLFNEEGLMVKVSDVFNMYEGDSPLALLFYNCLSGHAFMFDKKLATYLKQNGPFDPAFYHDWWIAFVAASYGSIKYLDKVLVQYRQHMNSKTDLIRIRGEMDNSGHPRYFHKSLPWLKKCYTVKGKYQQFIGKLIYLLEHKTWLNSFILLYHLLSKVSTTNYIDQKSAISKLNFLRKASFYKVPQVNSR</sequence>
<evidence type="ECO:0000313" key="3">
    <source>
        <dbReference type="Proteomes" id="UP000429232"/>
    </source>
</evidence>
<dbReference type="EMBL" id="CP066775">
    <property type="protein sequence ID" value="QQL49414.1"/>
    <property type="molecule type" value="Genomic_DNA"/>
</dbReference>
<dbReference type="PANTHER" id="PTHR22916">
    <property type="entry name" value="GLYCOSYLTRANSFERASE"/>
    <property type="match status" value="1"/>
</dbReference>
<reference evidence="2 3" key="1">
    <citation type="submission" date="2020-12" db="EMBL/GenBank/DDBJ databases">
        <title>HMF7856_wgs.fasta genome submission.</title>
        <authorList>
            <person name="Kang H."/>
            <person name="Kim H."/>
            <person name="Joh K."/>
        </authorList>
    </citation>
    <scope>NUCLEOTIDE SEQUENCE [LARGE SCALE GENOMIC DNA]</scope>
    <source>
        <strain evidence="2 3">HMF7856</strain>
    </source>
</reference>
<feature type="domain" description="Glycosyltransferase 2-like" evidence="1">
    <location>
        <begin position="1"/>
        <end position="102"/>
    </location>
</feature>
<dbReference type="CDD" id="cd04196">
    <property type="entry name" value="GT_2_like_d"/>
    <property type="match status" value="1"/>
</dbReference>
<name>A0A7T7FA13_9SPHI</name>
<evidence type="ECO:0000313" key="2">
    <source>
        <dbReference type="EMBL" id="QQL49414.1"/>
    </source>
</evidence>
<protein>
    <submittedName>
        <fullName evidence="2">Glycosyltransferase family 2 protein</fullName>
    </submittedName>
</protein>
<dbReference type="KEGG" id="mgik:GO620_014750"/>
<dbReference type="InterPro" id="IPR029044">
    <property type="entry name" value="Nucleotide-diphossugar_trans"/>
</dbReference>
<dbReference type="GO" id="GO:0016758">
    <property type="term" value="F:hexosyltransferase activity"/>
    <property type="evidence" value="ECO:0007669"/>
    <property type="project" value="UniProtKB-ARBA"/>
</dbReference>
<dbReference type="SUPFAM" id="SSF53448">
    <property type="entry name" value="Nucleotide-diphospho-sugar transferases"/>
    <property type="match status" value="1"/>
</dbReference>
<keyword evidence="2" id="KW-0808">Transferase</keyword>
<evidence type="ECO:0000259" key="1">
    <source>
        <dbReference type="Pfam" id="PF00535"/>
    </source>
</evidence>
<organism evidence="2 3">
    <name type="scientific">Mucilaginibacter ginkgonis</name>
    <dbReference type="NCBI Taxonomy" id="2682091"/>
    <lineage>
        <taxon>Bacteria</taxon>
        <taxon>Pseudomonadati</taxon>
        <taxon>Bacteroidota</taxon>
        <taxon>Sphingobacteriia</taxon>
        <taxon>Sphingobacteriales</taxon>
        <taxon>Sphingobacteriaceae</taxon>
        <taxon>Mucilaginibacter</taxon>
    </lineage>
</organism>
<dbReference type="PANTHER" id="PTHR22916:SF3">
    <property type="entry name" value="UDP-GLCNAC:BETAGAL BETA-1,3-N-ACETYLGLUCOSAMINYLTRANSFERASE-LIKE PROTEIN 1"/>
    <property type="match status" value="1"/>
</dbReference>
<accession>A0A7T7FA13</accession>
<keyword evidence="3" id="KW-1185">Reference proteome</keyword>
<dbReference type="InterPro" id="IPR001173">
    <property type="entry name" value="Glyco_trans_2-like"/>
</dbReference>